<dbReference type="VEuPathDB" id="AmoebaDB:FDP41_013329"/>
<feature type="transmembrane region" description="Helical" evidence="2">
    <location>
        <begin position="31"/>
        <end position="51"/>
    </location>
</feature>
<keyword evidence="5" id="KW-1185">Reference proteome</keyword>
<sequence>MLNPPHDQPAFWSRTKTNKTISSSNISLKGMMNLLFVIHVMVVACIMATIIPSTHALTLEDDRFASSLASIQAIHDHFFQGSSKGSASTAILFRNETLGEIFAGQAFENVPNVKPNRDTKYRIASVTKTFVSAAMMALRDEGRLDLDQSVLDFVPEFKAFPNPFGFSSNLTFRQLSSYMSGLPREAPCVLFDCDYTNAQMIDRIKKNGLFLVRDGDHFPIYSNLGYSLLGHGLESAAAMPFEQVITTRILDRLGMKNTGFVTKDNLNTLQLATGYHHNTPIYSNNRTISWNQPAAGMYSSLGDLQLYVKILLAAFVQSGVDTFPATTILKKQTMREFLSAQHILPHGTAAVGLSWEMVYYNMFSSWAIMKSGLIGGYNAQIVLLPKYEMAVITLLSKDDGAQSLALQSALSIVASVKDYLDSLRMKDLSDKTSSLVPNVVTFVGNYMSEKQSSWSSSSSVSIALFNASTTQVLKMKNVLGTELSSTFLIPTPSNGGSTNSFLVQPYSVPTRLQYETGIGGSRIEFSQDFKNFTALDMGLQFMNKSSGSNTARRPKSLRSTQAIPVVCNFIPKDVSLKTPIADSSILNLFDQLKQEIASLMKQQNSSAYLKISYRGQAVYDAAFGDSNISQNSIFRIGSLTQLLLLQPLSLPKKKGLLVLWMTLQLMMHASGLPSGIPCDLLNCNMNWNSYLQEALSKFRMIQPSYNSRTISTLGYTILGNVLSQLTGTSLENFIKVNILNPLGMSNTGFTYTTSVKNQLVLGRDLKGQLLSSEVDNLYIQEASAQMYSTTSDMSIFLNCLSSLNRECPILKRERSRTLLLRNYLSDDLSMSTGLGSWQHEFNGGFWIASKYGTIKGYNSYAGVNDEIDLTITLLTSTEYPVANELVRNKTLIPQLVSAFTSALKQQPSYLMANLSIPNSRALIQDMVGVYQVFDQFLLFTQYLQIDYDTTNGLLTFAFVESSTPSPSSNPPTFALQMIDQSSMTFKVTTLGSLSCMGNVLTGIEGAVVKFNIANGKVESFSMPSLNFGSDFIKIKAKPSTSISGAFVQRGMSLMSLLVLLFCSVFLL</sequence>
<dbReference type="GeneID" id="68120544"/>
<dbReference type="Proteomes" id="UP000444721">
    <property type="component" value="Unassembled WGS sequence"/>
</dbReference>
<reference evidence="4 5" key="1">
    <citation type="journal article" date="2019" name="Sci. Rep.">
        <title>Nanopore sequencing improves the draft genome of the human pathogenic amoeba Naegleria fowleri.</title>
        <authorList>
            <person name="Liechti N."/>
            <person name="Schurch N."/>
            <person name="Bruggmann R."/>
            <person name="Wittwer M."/>
        </authorList>
    </citation>
    <scope>NUCLEOTIDE SEQUENCE [LARGE SCALE GENOMIC DNA]</scope>
    <source>
        <strain evidence="4 5">ATCC 30894</strain>
    </source>
</reference>
<feature type="domain" description="Beta-lactamase-related" evidence="3">
    <location>
        <begin position="664"/>
        <end position="887"/>
    </location>
</feature>
<gene>
    <name evidence="4" type="ORF">FDP41_013329</name>
</gene>
<evidence type="ECO:0000259" key="3">
    <source>
        <dbReference type="Pfam" id="PF00144"/>
    </source>
</evidence>
<dbReference type="EMBL" id="VFQX01000018">
    <property type="protein sequence ID" value="KAF0980546.1"/>
    <property type="molecule type" value="Genomic_DNA"/>
</dbReference>
<keyword evidence="2" id="KW-0812">Transmembrane</keyword>
<protein>
    <recommendedName>
        <fullName evidence="3">Beta-lactamase-related domain-containing protein</fullName>
    </recommendedName>
</protein>
<dbReference type="VEuPathDB" id="AmoebaDB:NfTy_079200"/>
<dbReference type="AlphaFoldDB" id="A0A6A5BYT0"/>
<keyword evidence="2" id="KW-0472">Membrane</keyword>
<dbReference type="InterPro" id="IPR001466">
    <property type="entry name" value="Beta-lactam-related"/>
</dbReference>
<comment type="caution">
    <text evidence="4">The sequence shown here is derived from an EMBL/GenBank/DDBJ whole genome shotgun (WGS) entry which is preliminary data.</text>
</comment>
<evidence type="ECO:0000313" key="4">
    <source>
        <dbReference type="EMBL" id="KAF0980546.1"/>
    </source>
</evidence>
<dbReference type="PANTHER" id="PTHR22935">
    <property type="entry name" value="PENICILLIN-BINDING PROTEIN"/>
    <property type="match status" value="1"/>
</dbReference>
<dbReference type="InterPro" id="IPR051478">
    <property type="entry name" value="Beta-lactamase-like_AB/R"/>
</dbReference>
<dbReference type="VEuPathDB" id="AmoebaDB:NF0065400"/>
<evidence type="ECO:0000256" key="2">
    <source>
        <dbReference type="SAM" id="Phobius"/>
    </source>
</evidence>
<dbReference type="SUPFAM" id="SSF56601">
    <property type="entry name" value="beta-lactamase/transpeptidase-like"/>
    <property type="match status" value="2"/>
</dbReference>
<proteinExistence type="inferred from homology"/>
<dbReference type="OMA" id="FTQYLQI"/>
<comment type="similarity">
    <text evidence="1">Belongs to the beta-lactamase family.</text>
</comment>
<name>A0A6A5BYT0_NAEFO</name>
<accession>A0A6A5BYT0</accession>
<dbReference type="PANTHER" id="PTHR22935:SF95">
    <property type="entry name" value="BETA-LACTAMASE-LIKE 1-RELATED"/>
    <property type="match status" value="1"/>
</dbReference>
<evidence type="ECO:0000313" key="5">
    <source>
        <dbReference type="Proteomes" id="UP000444721"/>
    </source>
</evidence>
<dbReference type="RefSeq" id="XP_044565259.1">
    <property type="nucleotide sequence ID" value="XM_044703947.1"/>
</dbReference>
<keyword evidence="2" id="KW-1133">Transmembrane helix</keyword>
<feature type="domain" description="Beta-lactamase-related" evidence="3">
    <location>
        <begin position="113"/>
        <end position="404"/>
    </location>
</feature>
<evidence type="ECO:0000256" key="1">
    <source>
        <dbReference type="ARBA" id="ARBA00038473"/>
    </source>
</evidence>
<dbReference type="Pfam" id="PF00144">
    <property type="entry name" value="Beta-lactamase"/>
    <property type="match status" value="2"/>
</dbReference>
<dbReference type="OrthoDB" id="31129at2759"/>
<dbReference type="InterPro" id="IPR012338">
    <property type="entry name" value="Beta-lactam/transpept-like"/>
</dbReference>
<organism evidence="4 5">
    <name type="scientific">Naegleria fowleri</name>
    <name type="common">Brain eating amoeba</name>
    <dbReference type="NCBI Taxonomy" id="5763"/>
    <lineage>
        <taxon>Eukaryota</taxon>
        <taxon>Discoba</taxon>
        <taxon>Heterolobosea</taxon>
        <taxon>Tetramitia</taxon>
        <taxon>Eutetramitia</taxon>
        <taxon>Vahlkampfiidae</taxon>
        <taxon>Naegleria</taxon>
    </lineage>
</organism>
<dbReference type="Gene3D" id="3.40.710.10">
    <property type="entry name" value="DD-peptidase/beta-lactamase superfamily"/>
    <property type="match status" value="2"/>
</dbReference>